<feature type="compositionally biased region" description="Polar residues" evidence="1">
    <location>
        <begin position="8"/>
        <end position="19"/>
    </location>
</feature>
<sequence>MDRWEGATTPTVAVSSQAGQCARAKRRHLDTPGTHLLQHISSGHLPLEKRPEIPSTFREQAAAPNGLGLRYFAPNREMPTCRVLESN</sequence>
<evidence type="ECO:0000313" key="3">
    <source>
        <dbReference type="EMBL" id="OAQ85275.1"/>
    </source>
</evidence>
<dbReference type="EMBL" id="LSBH01000006">
    <property type="protein sequence ID" value="OAQ77722.1"/>
    <property type="molecule type" value="Genomic_DNA"/>
</dbReference>
<evidence type="ECO:0000256" key="1">
    <source>
        <dbReference type="SAM" id="MobiDB-lite"/>
    </source>
</evidence>
<gene>
    <name evidence="2" type="ORF">VFPBJ_08194</name>
    <name evidence="3" type="ORF">VFPFJ_07664</name>
</gene>
<dbReference type="AlphaFoldDB" id="A0A179GIT0"/>
<feature type="region of interest" description="Disordered" evidence="1">
    <location>
        <begin position="1"/>
        <end position="20"/>
    </location>
</feature>
<proteinExistence type="predicted"/>
<name>A0A179GIT0_PURLI</name>
<organism evidence="2 4">
    <name type="scientific">Purpureocillium lilacinum</name>
    <name type="common">Paecilomyces lilacinus</name>
    <dbReference type="NCBI Taxonomy" id="33203"/>
    <lineage>
        <taxon>Eukaryota</taxon>
        <taxon>Fungi</taxon>
        <taxon>Dikarya</taxon>
        <taxon>Ascomycota</taxon>
        <taxon>Pezizomycotina</taxon>
        <taxon>Sordariomycetes</taxon>
        <taxon>Hypocreomycetidae</taxon>
        <taxon>Hypocreales</taxon>
        <taxon>Ophiocordycipitaceae</taxon>
        <taxon>Purpureocillium</taxon>
    </lineage>
</organism>
<dbReference type="Proteomes" id="UP000078240">
    <property type="component" value="Unassembled WGS sequence"/>
</dbReference>
<evidence type="ECO:0000313" key="2">
    <source>
        <dbReference type="EMBL" id="OAQ77722.1"/>
    </source>
</evidence>
<dbReference type="EMBL" id="LSBI01000007">
    <property type="protein sequence ID" value="OAQ85275.1"/>
    <property type="molecule type" value="Genomic_DNA"/>
</dbReference>
<reference evidence="2 4" key="1">
    <citation type="submission" date="2016-01" db="EMBL/GenBank/DDBJ databases">
        <title>Biosynthesis of antibiotic leucinostatins and their inhibition on Phytophthora in bio-control Purpureocillium lilacinum.</title>
        <authorList>
            <person name="Wang G."/>
            <person name="Liu Z."/>
            <person name="Lin R."/>
            <person name="Li E."/>
            <person name="Mao Z."/>
            <person name="Ling J."/>
            <person name="Yin W."/>
            <person name="Xie B."/>
        </authorList>
    </citation>
    <scope>NUCLEOTIDE SEQUENCE [LARGE SCALE GENOMIC DNA]</scope>
    <source>
        <strain evidence="2">PLBJ-1</strain>
        <strain evidence="3">PLFJ-1</strain>
    </source>
</reference>
<protein>
    <submittedName>
        <fullName evidence="2">Uncharacterized protein</fullName>
    </submittedName>
</protein>
<accession>A0A179GIT0</accession>
<evidence type="ECO:0000313" key="4">
    <source>
        <dbReference type="Proteomes" id="UP000078240"/>
    </source>
</evidence>
<dbReference type="Proteomes" id="UP000078340">
    <property type="component" value="Unassembled WGS sequence"/>
</dbReference>
<comment type="caution">
    <text evidence="2">The sequence shown here is derived from an EMBL/GenBank/DDBJ whole genome shotgun (WGS) entry which is preliminary data.</text>
</comment>